<gene>
    <name evidence="1" type="ORF">MBAV_005123</name>
</gene>
<organism evidence="1 2">
    <name type="scientific">Candidatus Magnetobacterium bavaricum</name>
    <dbReference type="NCBI Taxonomy" id="29290"/>
    <lineage>
        <taxon>Bacteria</taxon>
        <taxon>Pseudomonadati</taxon>
        <taxon>Nitrospirota</taxon>
        <taxon>Thermodesulfovibrionia</taxon>
        <taxon>Thermodesulfovibrionales</taxon>
        <taxon>Candidatus Magnetobacteriaceae</taxon>
        <taxon>Candidatus Magnetobacterium</taxon>
    </lineage>
</organism>
<dbReference type="InterPro" id="IPR036388">
    <property type="entry name" value="WH-like_DNA-bd_sf"/>
</dbReference>
<proteinExistence type="predicted"/>
<dbReference type="AlphaFoldDB" id="A0A0F3GLG3"/>
<name>A0A0F3GLG3_9BACT</name>
<comment type="caution">
    <text evidence="1">The sequence shown here is derived from an EMBL/GenBank/DDBJ whole genome shotgun (WGS) entry which is preliminary data.</text>
</comment>
<dbReference type="EMBL" id="LACI01002210">
    <property type="protein sequence ID" value="KJU82682.1"/>
    <property type="molecule type" value="Genomic_DNA"/>
</dbReference>
<feature type="non-terminal residue" evidence="1">
    <location>
        <position position="1"/>
    </location>
</feature>
<dbReference type="Gene3D" id="1.10.10.10">
    <property type="entry name" value="Winged helix-like DNA-binding domain superfamily/Winged helix DNA-binding domain"/>
    <property type="match status" value="1"/>
</dbReference>
<evidence type="ECO:0000313" key="2">
    <source>
        <dbReference type="Proteomes" id="UP000033423"/>
    </source>
</evidence>
<reference evidence="1 2" key="1">
    <citation type="submission" date="2015-02" db="EMBL/GenBank/DDBJ databases">
        <title>Single-cell genomics of uncultivated deep-branching MTB reveals a conserved set of magnetosome genes.</title>
        <authorList>
            <person name="Kolinko S."/>
            <person name="Richter M."/>
            <person name="Glockner F.O."/>
            <person name="Brachmann A."/>
            <person name="Schuler D."/>
        </authorList>
    </citation>
    <scope>NUCLEOTIDE SEQUENCE [LARGE SCALE GENOMIC DNA]</scope>
    <source>
        <strain evidence="1">TM-1</strain>
    </source>
</reference>
<protein>
    <submittedName>
        <fullName evidence="1">Uncharacterized protein</fullName>
    </submittedName>
</protein>
<keyword evidence="2" id="KW-1185">Reference proteome</keyword>
<sequence length="63" mass="6959">IYDLVEASTGKKKLKQTDILKKVSADQGIEKDEVKAALRELVDAGTLIFTYFGGSYIEVPPKE</sequence>
<accession>A0A0F3GLG3</accession>
<evidence type="ECO:0000313" key="1">
    <source>
        <dbReference type="EMBL" id="KJU82682.1"/>
    </source>
</evidence>
<dbReference type="Proteomes" id="UP000033423">
    <property type="component" value="Unassembled WGS sequence"/>
</dbReference>